<dbReference type="InterPro" id="IPR001940">
    <property type="entry name" value="Peptidase_S1C"/>
</dbReference>
<dbReference type="GO" id="GO:0031966">
    <property type="term" value="C:mitochondrial membrane"/>
    <property type="evidence" value="ECO:0007669"/>
    <property type="project" value="UniProtKB-SubCell"/>
</dbReference>
<keyword evidence="8" id="KW-0812">Transmembrane</keyword>
<protein>
    <recommendedName>
        <fullName evidence="6">Serine protease HTRA2, mitochondrial</fullName>
        <ecNumber evidence="5">3.4.21.108</ecNumber>
    </recommendedName>
</protein>
<dbReference type="SUPFAM" id="SSF50156">
    <property type="entry name" value="PDZ domain-like"/>
    <property type="match status" value="1"/>
</dbReference>
<comment type="similarity">
    <text evidence="4">Belongs to the peptidase S1C family.</text>
</comment>
<evidence type="ECO:0000313" key="18">
    <source>
        <dbReference type="Proteomes" id="UP000694388"/>
    </source>
</evidence>
<accession>A0A8C4WW85</accession>
<evidence type="ECO:0000256" key="6">
    <source>
        <dbReference type="ARBA" id="ARBA00016929"/>
    </source>
</evidence>
<dbReference type="GO" id="GO:0007005">
    <property type="term" value="P:mitochondrion organization"/>
    <property type="evidence" value="ECO:0007669"/>
    <property type="project" value="UniProtKB-ARBA"/>
</dbReference>
<evidence type="ECO:0000256" key="12">
    <source>
        <dbReference type="ARBA" id="ARBA00022946"/>
    </source>
</evidence>
<dbReference type="GO" id="GO:0006508">
    <property type="term" value="P:proteolysis"/>
    <property type="evidence" value="ECO:0007669"/>
    <property type="project" value="UniProtKB-KW"/>
</dbReference>
<dbReference type="GO" id="GO:0043065">
    <property type="term" value="P:positive regulation of apoptotic process"/>
    <property type="evidence" value="ECO:0007669"/>
    <property type="project" value="TreeGrafter"/>
</dbReference>
<dbReference type="Proteomes" id="UP000694388">
    <property type="component" value="Unplaced"/>
</dbReference>
<dbReference type="GO" id="GO:0005758">
    <property type="term" value="C:mitochondrial intermembrane space"/>
    <property type="evidence" value="ECO:0007669"/>
    <property type="project" value="UniProtKB-SubCell"/>
</dbReference>
<reference evidence="17" key="2">
    <citation type="submission" date="2025-09" db="UniProtKB">
        <authorList>
            <consortium name="Ensembl"/>
        </authorList>
    </citation>
    <scope>IDENTIFICATION</scope>
</reference>
<dbReference type="AlphaFoldDB" id="A0A8C4WW85"/>
<dbReference type="GO" id="GO:0004252">
    <property type="term" value="F:serine-type endopeptidase activity"/>
    <property type="evidence" value="ECO:0007669"/>
    <property type="project" value="InterPro"/>
</dbReference>
<dbReference type="PANTHER" id="PTHR22939:SF127">
    <property type="entry name" value="SERINE PROTEASE HTRA2, MITOCHONDRIAL"/>
    <property type="match status" value="1"/>
</dbReference>
<dbReference type="InterPro" id="IPR036034">
    <property type="entry name" value="PDZ_sf"/>
</dbReference>
<name>A0A8C4WW85_EPTBU</name>
<evidence type="ECO:0000256" key="2">
    <source>
        <dbReference type="ARBA" id="ARBA00004304"/>
    </source>
</evidence>
<evidence type="ECO:0000256" key="1">
    <source>
        <dbReference type="ARBA" id="ARBA00001760"/>
    </source>
</evidence>
<dbReference type="EC" id="3.4.21.108" evidence="5"/>
<keyword evidence="18" id="KW-1185">Reference proteome</keyword>
<sequence length="453" mass="49184">MSTQKTSRGFPVPDSPCAGSAMSRFPCPRFALCRYAMSRFRVLSVSLCSTSRFTSTGNGRTIRHLAAATRVLPCPSCAPDRQQERRIIAGKTREWEDAGRDHGRHHMWVSLLGSGLGLGIGLGLLLRRDPVGLAADRGSGNDQTRWLRHLLPSANCAVFAPPMDPDSPRYRFNFLADVVEKAAPAVVFIEILGRHPLTQQQITVSTGSGFIVSSDGLIVTNAHVVAGRRAVRVHLAEGRKCTAYLVAVDQATDIATLRINAKPPLPVLRLGDSAAVRPGEFVVAMGSPFTLTNTVTSGVVSSSHRPSHQLGISSKDLDYIQTDAAIHVGNSGGPLINLDGEVIGVNSMKVTAGISFAIPSNRVKQFLEDTKDMKKEPVPSVRRYIGVTMLTLTPSLIQELRMRDTNFPEVSQGILIYRVTQHSPAHKYVFLFAKISDTSLEMTSPEVTCHLLT</sequence>
<evidence type="ECO:0000256" key="10">
    <source>
        <dbReference type="ARBA" id="ARBA00022801"/>
    </source>
</evidence>
<dbReference type="FunFam" id="2.40.10.120:FF:000004">
    <property type="entry name" value="Serine protease HTRA2, mitochondrial"/>
    <property type="match status" value="1"/>
</dbReference>
<dbReference type="PANTHER" id="PTHR22939">
    <property type="entry name" value="SERINE PROTEASE FAMILY S1C HTRA-RELATED"/>
    <property type="match status" value="1"/>
</dbReference>
<dbReference type="SUPFAM" id="SSF50494">
    <property type="entry name" value="Trypsin-like serine proteases"/>
    <property type="match status" value="1"/>
</dbReference>
<proteinExistence type="inferred from homology"/>
<evidence type="ECO:0000256" key="11">
    <source>
        <dbReference type="ARBA" id="ARBA00022825"/>
    </source>
</evidence>
<evidence type="ECO:0000313" key="17">
    <source>
        <dbReference type="Ensembl" id="ENSEBUP00000015329.1"/>
    </source>
</evidence>
<evidence type="ECO:0000256" key="7">
    <source>
        <dbReference type="ARBA" id="ARBA00022670"/>
    </source>
</evidence>
<dbReference type="Ensembl" id="ENSEBUT00000015905.1">
    <property type="protein sequence ID" value="ENSEBUP00000015329.1"/>
    <property type="gene ID" value="ENSEBUG00000009619.1"/>
</dbReference>
<dbReference type="InterPro" id="IPR009003">
    <property type="entry name" value="Peptidase_S1_PA"/>
</dbReference>
<reference evidence="17" key="1">
    <citation type="submission" date="2025-08" db="UniProtKB">
        <authorList>
            <consortium name="Ensembl"/>
        </authorList>
    </citation>
    <scope>IDENTIFICATION</scope>
</reference>
<dbReference type="PRINTS" id="PR00834">
    <property type="entry name" value="PROTEASES2C"/>
</dbReference>
<evidence type="ECO:0000256" key="16">
    <source>
        <dbReference type="ARBA" id="ARBA00023145"/>
    </source>
</evidence>
<comment type="subcellular location">
    <subcellularLocation>
        <location evidence="3">Mitochondrion intermembrane space</location>
    </subcellularLocation>
    <subcellularLocation>
        <location evidence="2">Mitochondrion membrane</location>
        <topology evidence="2">Single-pass membrane protein</topology>
    </subcellularLocation>
</comment>
<dbReference type="Gene3D" id="2.40.10.120">
    <property type="match status" value="1"/>
</dbReference>
<evidence type="ECO:0000256" key="4">
    <source>
        <dbReference type="ARBA" id="ARBA00010541"/>
    </source>
</evidence>
<organism evidence="17 18">
    <name type="scientific">Eptatretus burgeri</name>
    <name type="common">Inshore hagfish</name>
    <dbReference type="NCBI Taxonomy" id="7764"/>
    <lineage>
        <taxon>Eukaryota</taxon>
        <taxon>Metazoa</taxon>
        <taxon>Chordata</taxon>
        <taxon>Craniata</taxon>
        <taxon>Vertebrata</taxon>
        <taxon>Cyclostomata</taxon>
        <taxon>Myxini</taxon>
        <taxon>Myxiniformes</taxon>
        <taxon>Myxinidae</taxon>
        <taxon>Eptatretinae</taxon>
        <taxon>Eptatretus</taxon>
    </lineage>
</organism>
<dbReference type="GO" id="GO:0006915">
    <property type="term" value="P:apoptotic process"/>
    <property type="evidence" value="ECO:0007669"/>
    <property type="project" value="UniProtKB-KW"/>
</dbReference>
<keyword evidence="10" id="KW-0378">Hydrolase</keyword>
<keyword evidence="7" id="KW-0645">Protease</keyword>
<keyword evidence="11" id="KW-0720">Serine protease</keyword>
<evidence type="ECO:0000256" key="9">
    <source>
        <dbReference type="ARBA" id="ARBA00022703"/>
    </source>
</evidence>
<evidence type="ECO:0000256" key="8">
    <source>
        <dbReference type="ARBA" id="ARBA00022692"/>
    </source>
</evidence>
<dbReference type="Gene3D" id="2.30.42.10">
    <property type="match status" value="1"/>
</dbReference>
<evidence type="ECO:0000256" key="13">
    <source>
        <dbReference type="ARBA" id="ARBA00022989"/>
    </source>
</evidence>
<dbReference type="GeneTree" id="ENSGT00940000155108"/>
<keyword evidence="13" id="KW-1133">Transmembrane helix</keyword>
<keyword evidence="15" id="KW-0472">Membrane</keyword>
<comment type="catalytic activity">
    <reaction evidence="1">
        <text>Cleavage of non-polar aliphatic amino-acids at the P1 position, with a preference for Val, Ile and Met. At the P2 and P3 positions, Arg is selected most strongly with a secondary preference for other hydrophilic residues.</text>
        <dbReference type="EC" id="3.4.21.108"/>
    </reaction>
</comment>
<keyword evidence="12" id="KW-0809">Transit peptide</keyword>
<keyword evidence="9" id="KW-0053">Apoptosis</keyword>
<evidence type="ECO:0000256" key="14">
    <source>
        <dbReference type="ARBA" id="ARBA00023128"/>
    </source>
</evidence>
<evidence type="ECO:0000256" key="5">
    <source>
        <dbReference type="ARBA" id="ARBA00013033"/>
    </source>
</evidence>
<keyword evidence="16" id="KW-0865">Zymogen</keyword>
<evidence type="ECO:0000256" key="3">
    <source>
        <dbReference type="ARBA" id="ARBA00004569"/>
    </source>
</evidence>
<evidence type="ECO:0000256" key="15">
    <source>
        <dbReference type="ARBA" id="ARBA00023136"/>
    </source>
</evidence>
<dbReference type="Pfam" id="PF13365">
    <property type="entry name" value="Trypsin_2"/>
    <property type="match status" value="1"/>
</dbReference>
<keyword evidence="14" id="KW-0496">Mitochondrion</keyword>